<dbReference type="InterPro" id="IPR007361">
    <property type="entry name" value="DUF427"/>
</dbReference>
<dbReference type="EMBL" id="JAXCLA010000008">
    <property type="protein sequence ID" value="MDY0747720.1"/>
    <property type="molecule type" value="Genomic_DNA"/>
</dbReference>
<evidence type="ECO:0000313" key="3">
    <source>
        <dbReference type="EMBL" id="MDY0747720.1"/>
    </source>
</evidence>
<proteinExistence type="predicted"/>
<accession>A0ABU5DQ06</accession>
<name>A0ABU5DQ06_9BURK</name>
<sequence length="126" mass="14351">MKSPGHQQMPDHQVREERAKGVVKVRVNDVTIAESDQVIKVTEDKSPVRYYFPRSDVRMEALTPTDTTSECPFKGHATYFDLEAGGQTLKDAVWTYETPYDEHADLAQRLAFYDDKYPAIQVIVGN</sequence>
<reference evidence="3 4" key="1">
    <citation type="submission" date="2023-11" db="EMBL/GenBank/DDBJ databases">
        <title>Paucibacter sp. nov., isolated from fresh soil in Korea.</title>
        <authorList>
            <person name="Le N.T.T."/>
        </authorList>
    </citation>
    <scope>NUCLEOTIDE SEQUENCE [LARGE SCALE GENOMIC DNA]</scope>
    <source>
        <strain evidence="3 4">R3-3</strain>
    </source>
</reference>
<gene>
    <name evidence="3" type="ORF">SNE35_24670</name>
</gene>
<evidence type="ECO:0000259" key="2">
    <source>
        <dbReference type="Pfam" id="PF04248"/>
    </source>
</evidence>
<dbReference type="Pfam" id="PF04248">
    <property type="entry name" value="NTP_transf_9"/>
    <property type="match status" value="1"/>
</dbReference>
<keyword evidence="4" id="KW-1185">Reference proteome</keyword>
<protein>
    <submittedName>
        <fullName evidence="3">DUF427 domain-containing protein</fullName>
    </submittedName>
</protein>
<dbReference type="Gene3D" id="2.170.150.40">
    <property type="entry name" value="Domain of unknown function (DUF427)"/>
    <property type="match status" value="1"/>
</dbReference>
<evidence type="ECO:0000313" key="4">
    <source>
        <dbReference type="Proteomes" id="UP001285263"/>
    </source>
</evidence>
<dbReference type="Proteomes" id="UP001285263">
    <property type="component" value="Unassembled WGS sequence"/>
</dbReference>
<dbReference type="PANTHER" id="PTHR34310">
    <property type="entry name" value="DUF427 DOMAIN PROTEIN (AFU_ORTHOLOGUE AFUA_3G02220)"/>
    <property type="match status" value="1"/>
</dbReference>
<feature type="domain" description="DUF427" evidence="2">
    <location>
        <begin position="23"/>
        <end position="114"/>
    </location>
</feature>
<dbReference type="PANTHER" id="PTHR34310:SF9">
    <property type="entry name" value="BLR5716 PROTEIN"/>
    <property type="match status" value="1"/>
</dbReference>
<evidence type="ECO:0000256" key="1">
    <source>
        <dbReference type="SAM" id="MobiDB-lite"/>
    </source>
</evidence>
<dbReference type="InterPro" id="IPR038694">
    <property type="entry name" value="DUF427_sf"/>
</dbReference>
<organism evidence="3 4">
    <name type="scientific">Roseateles agri</name>
    <dbReference type="NCBI Taxonomy" id="3098619"/>
    <lineage>
        <taxon>Bacteria</taxon>
        <taxon>Pseudomonadati</taxon>
        <taxon>Pseudomonadota</taxon>
        <taxon>Betaproteobacteria</taxon>
        <taxon>Burkholderiales</taxon>
        <taxon>Sphaerotilaceae</taxon>
        <taxon>Roseateles</taxon>
    </lineage>
</organism>
<feature type="region of interest" description="Disordered" evidence="1">
    <location>
        <begin position="1"/>
        <end position="20"/>
    </location>
</feature>
<comment type="caution">
    <text evidence="3">The sequence shown here is derived from an EMBL/GenBank/DDBJ whole genome shotgun (WGS) entry which is preliminary data.</text>
</comment>
<dbReference type="RefSeq" id="WP_320425675.1">
    <property type="nucleotide sequence ID" value="NZ_JAXCLA010000008.1"/>
</dbReference>